<keyword evidence="2" id="KW-0472">Membrane</keyword>
<accession>A0AAV6UL78</accession>
<sequence>MEVEPRQMENAEKPVFVPPRKRGSKSSSRSSNESLQMLGSVSGSSSPKASKIDPRANRKLHHQSTGLEVNKDKTNAKLQPSLQIQKSGSPSRKSISYHAQNLRVINGKSDDSDLNSEVSDCVHINDSGYAEIELSNERSALNSRSVSSIGSCGGGSFVTMTGTVKRGRKKGQTMDMKVEMSREELDELEQSILSQQIEDDDRCFFGVRKGPHVLSLSLILVPIVLLLSSGYSFYMGTMTWYNILVYFSEKKTIFHKIFISPFLIISYPFLITLSTVGLGIYAAIVQISWHFDNWRREIQDWEKGFYGWLCGILNLEDCSPYEVVILTEVLPQSAEEKQGKQYLEDTPL</sequence>
<reference evidence="3 4" key="1">
    <citation type="journal article" date="2022" name="Nat. Ecol. Evol.">
        <title>A masculinizing supergene underlies an exaggerated male reproductive morph in a spider.</title>
        <authorList>
            <person name="Hendrickx F."/>
            <person name="De Corte Z."/>
            <person name="Sonet G."/>
            <person name="Van Belleghem S.M."/>
            <person name="Kostlbacher S."/>
            <person name="Vangestel C."/>
        </authorList>
    </citation>
    <scope>NUCLEOTIDE SEQUENCE [LARGE SCALE GENOMIC DNA]</scope>
    <source>
        <strain evidence="3">W744_W776</strain>
    </source>
</reference>
<feature type="compositionally biased region" description="Polar residues" evidence="1">
    <location>
        <begin position="76"/>
        <end position="95"/>
    </location>
</feature>
<dbReference type="InterPro" id="IPR029386">
    <property type="entry name" value="TMEM169"/>
</dbReference>
<gene>
    <name evidence="3" type="ORF">JTE90_013847</name>
</gene>
<comment type="caution">
    <text evidence="3">The sequence shown here is derived from an EMBL/GenBank/DDBJ whole genome shotgun (WGS) entry which is preliminary data.</text>
</comment>
<keyword evidence="4" id="KW-1185">Reference proteome</keyword>
<dbReference type="Pfam" id="PF15052">
    <property type="entry name" value="TMEM169"/>
    <property type="match status" value="1"/>
</dbReference>
<proteinExistence type="predicted"/>
<evidence type="ECO:0008006" key="5">
    <source>
        <dbReference type="Google" id="ProtNLM"/>
    </source>
</evidence>
<protein>
    <recommendedName>
        <fullName evidence="5">Transmembrane protein 169</fullName>
    </recommendedName>
</protein>
<dbReference type="EMBL" id="JAFNEN010000351">
    <property type="protein sequence ID" value="KAG8184977.1"/>
    <property type="molecule type" value="Genomic_DNA"/>
</dbReference>
<keyword evidence="2" id="KW-1133">Transmembrane helix</keyword>
<dbReference type="PANTHER" id="PTHR31777">
    <property type="entry name" value="TRANSMEMBRANE PROTEIN 169"/>
    <property type="match status" value="1"/>
</dbReference>
<evidence type="ECO:0000256" key="2">
    <source>
        <dbReference type="SAM" id="Phobius"/>
    </source>
</evidence>
<feature type="transmembrane region" description="Helical" evidence="2">
    <location>
        <begin position="257"/>
        <end position="285"/>
    </location>
</feature>
<dbReference type="PANTHER" id="PTHR31777:SF0">
    <property type="entry name" value="TRANSMEMBRANE PROTEIN 169"/>
    <property type="match status" value="1"/>
</dbReference>
<feature type="region of interest" description="Disordered" evidence="1">
    <location>
        <begin position="1"/>
        <end position="95"/>
    </location>
</feature>
<dbReference type="Proteomes" id="UP000827092">
    <property type="component" value="Unassembled WGS sequence"/>
</dbReference>
<evidence type="ECO:0000313" key="4">
    <source>
        <dbReference type="Proteomes" id="UP000827092"/>
    </source>
</evidence>
<dbReference type="AlphaFoldDB" id="A0AAV6UL78"/>
<name>A0AAV6UL78_9ARAC</name>
<feature type="compositionally biased region" description="Basic and acidic residues" evidence="1">
    <location>
        <begin position="1"/>
        <end position="12"/>
    </location>
</feature>
<feature type="transmembrane region" description="Helical" evidence="2">
    <location>
        <begin position="213"/>
        <end position="237"/>
    </location>
</feature>
<evidence type="ECO:0000313" key="3">
    <source>
        <dbReference type="EMBL" id="KAG8184977.1"/>
    </source>
</evidence>
<organism evidence="3 4">
    <name type="scientific">Oedothorax gibbosus</name>
    <dbReference type="NCBI Taxonomy" id="931172"/>
    <lineage>
        <taxon>Eukaryota</taxon>
        <taxon>Metazoa</taxon>
        <taxon>Ecdysozoa</taxon>
        <taxon>Arthropoda</taxon>
        <taxon>Chelicerata</taxon>
        <taxon>Arachnida</taxon>
        <taxon>Araneae</taxon>
        <taxon>Araneomorphae</taxon>
        <taxon>Entelegynae</taxon>
        <taxon>Araneoidea</taxon>
        <taxon>Linyphiidae</taxon>
        <taxon>Erigoninae</taxon>
        <taxon>Oedothorax</taxon>
    </lineage>
</organism>
<keyword evidence="2" id="KW-0812">Transmembrane</keyword>
<evidence type="ECO:0000256" key="1">
    <source>
        <dbReference type="SAM" id="MobiDB-lite"/>
    </source>
</evidence>